<dbReference type="Gene3D" id="3.90.1570.50">
    <property type="match status" value="1"/>
</dbReference>
<comment type="subunit">
    <text evidence="3 11">The type I restriction/modification system is composed of three polypeptides R, M and S.</text>
</comment>
<dbReference type="Pfam" id="PF18766">
    <property type="entry name" value="SWI2_SNF2"/>
    <property type="match status" value="1"/>
</dbReference>
<dbReference type="GO" id="GO:0009307">
    <property type="term" value="P:DNA restriction-modification system"/>
    <property type="evidence" value="ECO:0007669"/>
    <property type="project" value="UniProtKB-KW"/>
</dbReference>
<comment type="similarity">
    <text evidence="2 11">Belongs to the HsdR family.</text>
</comment>
<evidence type="ECO:0000256" key="7">
    <source>
        <dbReference type="ARBA" id="ARBA00022759"/>
    </source>
</evidence>
<organism evidence="13 14">
    <name type="scientific">Actinomadura barringtoniae</name>
    <dbReference type="NCBI Taxonomy" id="1427535"/>
    <lineage>
        <taxon>Bacteria</taxon>
        <taxon>Bacillati</taxon>
        <taxon>Actinomycetota</taxon>
        <taxon>Actinomycetes</taxon>
        <taxon>Streptosporangiales</taxon>
        <taxon>Thermomonosporaceae</taxon>
        <taxon>Actinomadura</taxon>
    </lineage>
</organism>
<evidence type="ECO:0000256" key="8">
    <source>
        <dbReference type="ARBA" id="ARBA00022801"/>
    </source>
</evidence>
<protein>
    <recommendedName>
        <fullName evidence="11">Type I restriction enzyme endonuclease subunit</fullName>
        <shortName evidence="11">R protein</shortName>
        <ecNumber evidence="11">3.1.21.3</ecNumber>
    </recommendedName>
</protein>
<comment type="catalytic activity">
    <reaction evidence="1 11">
        <text>Endonucleolytic cleavage of DNA to give random double-stranded fragments with terminal 5'-phosphates, ATP is simultaneously hydrolyzed.</text>
        <dbReference type="EC" id="3.1.21.3"/>
    </reaction>
</comment>
<dbReference type="EC" id="3.1.21.3" evidence="11"/>
<evidence type="ECO:0000259" key="12">
    <source>
        <dbReference type="PROSITE" id="PS51192"/>
    </source>
</evidence>
<dbReference type="CDD" id="cd22332">
    <property type="entry name" value="HsdR_N"/>
    <property type="match status" value="1"/>
</dbReference>
<reference evidence="13" key="1">
    <citation type="submission" date="2021-03" db="EMBL/GenBank/DDBJ databases">
        <authorList>
            <person name="Kanchanasin P."/>
            <person name="Saeng-In P."/>
            <person name="Phongsopitanun W."/>
            <person name="Yuki M."/>
            <person name="Kudo T."/>
            <person name="Ohkuma M."/>
            <person name="Tanasupawat S."/>
        </authorList>
    </citation>
    <scope>NUCLEOTIDE SEQUENCE</scope>
    <source>
        <strain evidence="13">GKU 128</strain>
    </source>
</reference>
<dbReference type="Gene3D" id="3.40.50.300">
    <property type="entry name" value="P-loop containing nucleotide triphosphate hydrolases"/>
    <property type="match status" value="2"/>
</dbReference>
<sequence length="1084" mass="121557">MSGPEYVQVEAPLLRQLEGMGWEHLAGEPEGGFKPEDPAASGRESFSEVLLLSRLRAAVRAVNLGPDGKPWLDDQRISQAVAELTRIGAAGLLEANEKASDLLVTGVTVAGLSGWDGGRDQRVHFIDWAHWQRNDFVVVSQFRVDVPGTRGEKYITPDEVLLVNGIPLVVVECKKPSRGDAITKAVDQLRGYSEQKRKRVRAGNSKLFHTVQLTVATCGETAKLGTFTGEAEHYMSWRDPYPLTDATLAETLGCDERSVTEQNRLAGVVLQPERLLRIVHDYVTFMTLDDGLRIKAAPRYQQYRAVEKTLERLLDGESKPEDGERDRRGGIIWHTQGSGKSLTMTFLVRRMRSIPELAGTKVVLVTDRNQLQRQLAETLELTGEQVDVAKNVRKAKQLLALHAPGIVAVMIQKQQDSGARVMVGDLTEAAPSLGELNADESVVVLIDEAHRSHGSRLHMNLLEALPNCARIGFTGTPIIMGQRKKTTQIFGPVIDRYLLADAEADGAVVRIFYEGNTVKGAVRDGRDLDEVFEDMFVEQSEEEREALQRRFATKGDVLDADELINAKARHMLRHYVTTVLPGGFKAQLVAHSRKATVRYRNALIKARKELVRQAESIPQRLLDTPLDELTTRQAVQVQAHRNLGLLRAMDFVPVISPGTDEDEDLFTEWTEQRGQDRRIEDFKKPFPDEVATDDQPVGFLIVKSMLLTGFDAPIEQVLYVDRSLKQAELLQAVARVNRTAKDKKCGYVVDYYGVANHLADALKAYAAEDVHGVLNDLREEVAKLDPMRRRLRAVFTEHGVTPSGHTLEPCVLLLEDGARFDRFEAELKRFLTTIDVILPEPIVRPYLSDATLYAEIAMRAKRRFRVDGGDFDPSAYGAKVRELIDEHLLSLGIDQKLPPISLTADDFEEKVAALPDARTRASEMEHAVRDHIEINRGRDPRLYKQLSERLEEILRAYAENWEQQALLLAELVAELRADQPDEDDPLTPVERALYGVLLEETAQDGVVDPATDTWLCDVVGGVFQLAVQATHRRDFWRKPVDQQMFRSQVAQWLITKDVHIGKVESLSDQLVEVIGHWRVDIPHP</sequence>
<dbReference type="InterPro" id="IPR014001">
    <property type="entry name" value="Helicase_ATP-bd"/>
</dbReference>
<dbReference type="InterPro" id="IPR021810">
    <property type="entry name" value="T1RH-like_C"/>
</dbReference>
<dbReference type="PANTHER" id="PTHR30195:SF15">
    <property type="entry name" value="TYPE I RESTRICTION ENZYME HINDI ENDONUCLEASE SUBUNIT"/>
    <property type="match status" value="1"/>
</dbReference>
<evidence type="ECO:0000256" key="4">
    <source>
        <dbReference type="ARBA" id="ARBA00022722"/>
    </source>
</evidence>
<feature type="domain" description="Helicase ATP-binding" evidence="12">
    <location>
        <begin position="321"/>
        <end position="495"/>
    </location>
</feature>
<dbReference type="PANTHER" id="PTHR30195">
    <property type="entry name" value="TYPE I SITE-SPECIFIC DEOXYRIBONUCLEASE PROTEIN SUBUNIT M AND R"/>
    <property type="match status" value="1"/>
</dbReference>
<keyword evidence="4" id="KW-0540">Nuclease</keyword>
<dbReference type="CDD" id="cd18800">
    <property type="entry name" value="SF2_C_EcoR124I-like"/>
    <property type="match status" value="1"/>
</dbReference>
<dbReference type="GO" id="GO:0003677">
    <property type="term" value="F:DNA binding"/>
    <property type="evidence" value="ECO:0007669"/>
    <property type="project" value="UniProtKB-KW"/>
</dbReference>
<evidence type="ECO:0000313" key="14">
    <source>
        <dbReference type="Proteomes" id="UP000669179"/>
    </source>
</evidence>
<keyword evidence="7 13" id="KW-0255">Endonuclease</keyword>
<evidence type="ECO:0000313" key="13">
    <source>
        <dbReference type="EMBL" id="MBO2447099.1"/>
    </source>
</evidence>
<evidence type="ECO:0000256" key="9">
    <source>
        <dbReference type="ARBA" id="ARBA00022840"/>
    </source>
</evidence>
<keyword evidence="14" id="KW-1185">Reference proteome</keyword>
<dbReference type="InterPro" id="IPR007409">
    <property type="entry name" value="Restrct_endonuc_type1_HsdR_N"/>
</dbReference>
<dbReference type="AlphaFoldDB" id="A0A939T3R4"/>
<dbReference type="GO" id="GO:0009035">
    <property type="term" value="F:type I site-specific deoxyribonuclease activity"/>
    <property type="evidence" value="ECO:0007669"/>
    <property type="project" value="UniProtKB-EC"/>
</dbReference>
<dbReference type="RefSeq" id="WP_208254703.1">
    <property type="nucleotide sequence ID" value="NZ_JAGEOJ010000003.1"/>
</dbReference>
<evidence type="ECO:0000256" key="11">
    <source>
        <dbReference type="RuleBase" id="RU364115"/>
    </source>
</evidence>
<dbReference type="PROSITE" id="PS51192">
    <property type="entry name" value="HELICASE_ATP_BIND_1"/>
    <property type="match status" value="1"/>
</dbReference>
<dbReference type="InterPro" id="IPR055180">
    <property type="entry name" value="HsdR_RecA-like_helicase_dom_2"/>
</dbReference>
<keyword evidence="6 11" id="KW-0680">Restriction system</keyword>
<name>A0A939T3R4_9ACTN</name>
<comment type="function">
    <text evidence="11">Subunit R is required for both nuclease and ATPase activities, but not for modification.</text>
</comment>
<evidence type="ECO:0000256" key="10">
    <source>
        <dbReference type="ARBA" id="ARBA00023125"/>
    </source>
</evidence>
<dbReference type="EMBL" id="JAGEOJ010000003">
    <property type="protein sequence ID" value="MBO2447099.1"/>
    <property type="molecule type" value="Genomic_DNA"/>
</dbReference>
<dbReference type="InterPro" id="IPR004473">
    <property type="entry name" value="Restrct_endonuc_typeI_HsdR"/>
</dbReference>
<dbReference type="InterPro" id="IPR027417">
    <property type="entry name" value="P-loop_NTPase"/>
</dbReference>
<evidence type="ECO:0000256" key="3">
    <source>
        <dbReference type="ARBA" id="ARBA00011296"/>
    </source>
</evidence>
<keyword evidence="5 11" id="KW-0547">Nucleotide-binding</keyword>
<dbReference type="SMART" id="SM00487">
    <property type="entry name" value="DEXDc"/>
    <property type="match status" value="1"/>
</dbReference>
<keyword evidence="10 11" id="KW-0238">DNA-binding</keyword>
<dbReference type="SUPFAM" id="SSF52540">
    <property type="entry name" value="P-loop containing nucleoside triphosphate hydrolases"/>
    <property type="match status" value="2"/>
</dbReference>
<evidence type="ECO:0000256" key="2">
    <source>
        <dbReference type="ARBA" id="ARBA00008598"/>
    </source>
</evidence>
<dbReference type="NCBIfam" id="TIGR00348">
    <property type="entry name" value="hsdR"/>
    <property type="match status" value="1"/>
</dbReference>
<comment type="caution">
    <text evidence="13">The sequence shown here is derived from an EMBL/GenBank/DDBJ whole genome shotgun (WGS) entry which is preliminary data.</text>
</comment>
<gene>
    <name evidence="13" type="ORF">J4573_08365</name>
</gene>
<dbReference type="InterPro" id="IPR051268">
    <property type="entry name" value="Type-I_R_enzyme_R_subunit"/>
</dbReference>
<proteinExistence type="inferred from homology"/>
<evidence type="ECO:0000256" key="6">
    <source>
        <dbReference type="ARBA" id="ARBA00022747"/>
    </source>
</evidence>
<dbReference type="Pfam" id="PF04313">
    <property type="entry name" value="HSDR_N"/>
    <property type="match status" value="1"/>
</dbReference>
<dbReference type="Pfam" id="PF22679">
    <property type="entry name" value="T1R_D3-like"/>
    <property type="match status" value="1"/>
</dbReference>
<keyword evidence="8 11" id="KW-0378">Hydrolase</keyword>
<dbReference type="GO" id="GO:0005524">
    <property type="term" value="F:ATP binding"/>
    <property type="evidence" value="ECO:0007669"/>
    <property type="project" value="UniProtKB-KW"/>
</dbReference>
<dbReference type="Proteomes" id="UP000669179">
    <property type="component" value="Unassembled WGS sequence"/>
</dbReference>
<evidence type="ECO:0000256" key="1">
    <source>
        <dbReference type="ARBA" id="ARBA00000851"/>
    </source>
</evidence>
<evidence type="ECO:0000256" key="5">
    <source>
        <dbReference type="ARBA" id="ARBA00022741"/>
    </source>
</evidence>
<accession>A0A939T3R4</accession>
<dbReference type="InterPro" id="IPR040980">
    <property type="entry name" value="SWI2_SNF2"/>
</dbReference>
<dbReference type="Pfam" id="PF11867">
    <property type="entry name" value="T1RH-like_C"/>
    <property type="match status" value="1"/>
</dbReference>
<keyword evidence="9 11" id="KW-0067">ATP-binding</keyword>